<reference evidence="2 3" key="1">
    <citation type="journal article" date="2019" name="Int. J. Syst. Evol. Microbiol.">
        <title>The Global Catalogue of Microorganisms (GCM) 10K type strain sequencing project: providing services to taxonomists for standard genome sequencing and annotation.</title>
        <authorList>
            <consortium name="The Broad Institute Genomics Platform"/>
            <consortium name="The Broad Institute Genome Sequencing Center for Infectious Disease"/>
            <person name="Wu L."/>
            <person name="Ma J."/>
        </authorList>
    </citation>
    <scope>NUCLEOTIDE SEQUENCE [LARGE SCALE GENOMIC DNA]</scope>
    <source>
        <strain evidence="2 3">JCM 13929</strain>
    </source>
</reference>
<dbReference type="InterPro" id="IPR002513">
    <property type="entry name" value="Tn3_Tnp_DDE_dom"/>
</dbReference>
<dbReference type="Pfam" id="PF01526">
    <property type="entry name" value="DDE_Tnp_Tn3"/>
    <property type="match status" value="1"/>
</dbReference>
<evidence type="ECO:0000259" key="1">
    <source>
        <dbReference type="Pfam" id="PF01526"/>
    </source>
</evidence>
<gene>
    <name evidence="2" type="ORF">GCM10009733_024210</name>
</gene>
<organism evidence="2 3">
    <name type="scientific">Nonomuraea maheshkhaliensis</name>
    <dbReference type="NCBI Taxonomy" id="419590"/>
    <lineage>
        <taxon>Bacteria</taxon>
        <taxon>Bacillati</taxon>
        <taxon>Actinomycetota</taxon>
        <taxon>Actinomycetes</taxon>
        <taxon>Streptosporangiales</taxon>
        <taxon>Streptosporangiaceae</taxon>
        <taxon>Nonomuraea</taxon>
    </lineage>
</organism>
<evidence type="ECO:0000313" key="2">
    <source>
        <dbReference type="EMBL" id="GAA1626633.1"/>
    </source>
</evidence>
<proteinExistence type="predicted"/>
<evidence type="ECO:0000313" key="3">
    <source>
        <dbReference type="Proteomes" id="UP001500064"/>
    </source>
</evidence>
<accession>A0ABN2F491</accession>
<dbReference type="Proteomes" id="UP001500064">
    <property type="component" value="Unassembled WGS sequence"/>
</dbReference>
<comment type="caution">
    <text evidence="2">The sequence shown here is derived from an EMBL/GenBank/DDBJ whole genome shotgun (WGS) entry which is preliminary data.</text>
</comment>
<feature type="domain" description="Tn3 transposase DDE" evidence="1">
    <location>
        <begin position="2"/>
        <end position="42"/>
    </location>
</feature>
<protein>
    <recommendedName>
        <fullName evidence="1">Tn3 transposase DDE domain-containing protein</fullName>
    </recommendedName>
</protein>
<name>A0ABN2F491_9ACTN</name>
<keyword evidence="3" id="KW-1185">Reference proteome</keyword>
<dbReference type="EMBL" id="BAAAMU010000013">
    <property type="protein sequence ID" value="GAA1626633.1"/>
    <property type="molecule type" value="Genomic_DNA"/>
</dbReference>
<sequence length="51" mass="5662">MIKTRVNIGLIHDRWDDLLRVAGSLQTGKVRPAELFRYLTGGGTRPRSAAP</sequence>